<evidence type="ECO:0000313" key="3">
    <source>
        <dbReference type="Proteomes" id="UP000318416"/>
    </source>
</evidence>
<organism evidence="2 3">
    <name type="scientific">Kitasatospora atroaurantiaca</name>
    <dbReference type="NCBI Taxonomy" id="285545"/>
    <lineage>
        <taxon>Bacteria</taxon>
        <taxon>Bacillati</taxon>
        <taxon>Actinomycetota</taxon>
        <taxon>Actinomycetes</taxon>
        <taxon>Kitasatosporales</taxon>
        <taxon>Streptomycetaceae</taxon>
        <taxon>Kitasatospora</taxon>
    </lineage>
</organism>
<keyword evidence="3" id="KW-1185">Reference proteome</keyword>
<evidence type="ECO:0000313" key="2">
    <source>
        <dbReference type="EMBL" id="TWE17530.1"/>
    </source>
</evidence>
<dbReference type="RefSeq" id="WP_145790331.1">
    <property type="nucleotide sequence ID" value="NZ_BAAABR010000021.1"/>
</dbReference>
<dbReference type="Proteomes" id="UP000318416">
    <property type="component" value="Unassembled WGS sequence"/>
</dbReference>
<reference evidence="2 3" key="1">
    <citation type="submission" date="2019-06" db="EMBL/GenBank/DDBJ databases">
        <title>Sequencing the genomes of 1000 actinobacteria strains.</title>
        <authorList>
            <person name="Klenk H.-P."/>
        </authorList>
    </citation>
    <scope>NUCLEOTIDE SEQUENCE [LARGE SCALE GENOMIC DNA]</scope>
    <source>
        <strain evidence="2 3">DSM 41649</strain>
    </source>
</reference>
<feature type="chain" id="PRO_5021720114" evidence="1">
    <location>
        <begin position="29"/>
        <end position="68"/>
    </location>
</feature>
<evidence type="ECO:0000256" key="1">
    <source>
        <dbReference type="SAM" id="SignalP"/>
    </source>
</evidence>
<protein>
    <submittedName>
        <fullName evidence="2">Uncharacterized protein</fullName>
    </submittedName>
</protein>
<accession>A0A561EPK0</accession>
<dbReference type="AlphaFoldDB" id="A0A561EPK0"/>
<dbReference type="EMBL" id="VIVR01000001">
    <property type="protein sequence ID" value="TWE17530.1"/>
    <property type="molecule type" value="Genomic_DNA"/>
</dbReference>
<sequence>MLKKLAILVVFAAAAVVMPLGAASPAFADGPANANEAKVCRDLLAWATPVGFTPTSVDAVCTIKGNHN</sequence>
<proteinExistence type="predicted"/>
<gene>
    <name evidence="2" type="ORF">FB465_2561</name>
</gene>
<keyword evidence="1" id="KW-0732">Signal</keyword>
<name>A0A561EPK0_9ACTN</name>
<dbReference type="OrthoDB" id="9904090at2"/>
<comment type="caution">
    <text evidence="2">The sequence shown here is derived from an EMBL/GenBank/DDBJ whole genome shotgun (WGS) entry which is preliminary data.</text>
</comment>
<feature type="signal peptide" evidence="1">
    <location>
        <begin position="1"/>
        <end position="28"/>
    </location>
</feature>